<feature type="non-terminal residue" evidence="7">
    <location>
        <position position="112"/>
    </location>
</feature>
<dbReference type="GO" id="GO:0009055">
    <property type="term" value="F:electron transfer activity"/>
    <property type="evidence" value="ECO:0007669"/>
    <property type="project" value="InterPro"/>
</dbReference>
<accession>A0A6S6SRT3</accession>
<organism evidence="7">
    <name type="scientific">uncultured Thiotrichaceae bacterium</name>
    <dbReference type="NCBI Taxonomy" id="298394"/>
    <lineage>
        <taxon>Bacteria</taxon>
        <taxon>Pseudomonadati</taxon>
        <taxon>Pseudomonadota</taxon>
        <taxon>Gammaproteobacteria</taxon>
        <taxon>Thiotrichales</taxon>
        <taxon>Thiotrichaceae</taxon>
        <taxon>environmental samples</taxon>
    </lineage>
</organism>
<evidence type="ECO:0000259" key="6">
    <source>
        <dbReference type="PROSITE" id="PS51007"/>
    </source>
</evidence>
<evidence type="ECO:0000256" key="5">
    <source>
        <dbReference type="SAM" id="SignalP"/>
    </source>
</evidence>
<evidence type="ECO:0000256" key="2">
    <source>
        <dbReference type="ARBA" id="ARBA00022723"/>
    </source>
</evidence>
<dbReference type="SUPFAM" id="SSF46626">
    <property type="entry name" value="Cytochrome c"/>
    <property type="match status" value="1"/>
</dbReference>
<evidence type="ECO:0000313" key="7">
    <source>
        <dbReference type="EMBL" id="CAA6809891.1"/>
    </source>
</evidence>
<evidence type="ECO:0000256" key="4">
    <source>
        <dbReference type="PROSITE-ProRule" id="PRU00433"/>
    </source>
</evidence>
<keyword evidence="5" id="KW-0732">Signal</keyword>
<feature type="domain" description="Cytochrome c" evidence="6">
    <location>
        <begin position="30"/>
        <end position="112"/>
    </location>
</feature>
<keyword evidence="1 4" id="KW-0349">Heme</keyword>
<reference evidence="7" key="1">
    <citation type="submission" date="2020-01" db="EMBL/GenBank/DDBJ databases">
        <authorList>
            <person name="Meier V. D."/>
            <person name="Meier V D."/>
        </authorList>
    </citation>
    <scope>NUCLEOTIDE SEQUENCE</scope>
    <source>
        <strain evidence="7">HLG_WM_MAG_08</strain>
    </source>
</reference>
<gene>
    <name evidence="7" type="ORF">HELGO_WM89625</name>
</gene>
<feature type="chain" id="PRO_5028102556" description="Cytochrome c domain-containing protein" evidence="5">
    <location>
        <begin position="28"/>
        <end position="112"/>
    </location>
</feature>
<sequence>MKSLTKTTVLSTILTLPALLVSTHLSASEEVMHPGLKVYQSACMVCHVAEGRATIAPPIFAVKGHVIGVYPERDDFIQRVKSWVKAPDEKDVLMPGAVRKFGLMPAMPQLSD</sequence>
<dbReference type="AlphaFoldDB" id="A0A6S6SRT3"/>
<dbReference type="EMBL" id="CACVAV010000156">
    <property type="protein sequence ID" value="CAA6809891.1"/>
    <property type="molecule type" value="Genomic_DNA"/>
</dbReference>
<dbReference type="Gene3D" id="1.10.760.10">
    <property type="entry name" value="Cytochrome c-like domain"/>
    <property type="match status" value="1"/>
</dbReference>
<keyword evidence="2 4" id="KW-0479">Metal-binding</keyword>
<dbReference type="GO" id="GO:0046872">
    <property type="term" value="F:metal ion binding"/>
    <property type="evidence" value="ECO:0007669"/>
    <property type="project" value="UniProtKB-KW"/>
</dbReference>
<evidence type="ECO:0000256" key="3">
    <source>
        <dbReference type="ARBA" id="ARBA00023004"/>
    </source>
</evidence>
<evidence type="ECO:0000256" key="1">
    <source>
        <dbReference type="ARBA" id="ARBA00022617"/>
    </source>
</evidence>
<dbReference type="InterPro" id="IPR036909">
    <property type="entry name" value="Cyt_c-like_dom_sf"/>
</dbReference>
<dbReference type="GO" id="GO:0020037">
    <property type="term" value="F:heme binding"/>
    <property type="evidence" value="ECO:0007669"/>
    <property type="project" value="InterPro"/>
</dbReference>
<dbReference type="PROSITE" id="PS51007">
    <property type="entry name" value="CYTC"/>
    <property type="match status" value="1"/>
</dbReference>
<feature type="signal peptide" evidence="5">
    <location>
        <begin position="1"/>
        <end position="27"/>
    </location>
</feature>
<protein>
    <recommendedName>
        <fullName evidence="6">Cytochrome c domain-containing protein</fullName>
    </recommendedName>
</protein>
<dbReference type="InterPro" id="IPR009056">
    <property type="entry name" value="Cyt_c-like_dom"/>
</dbReference>
<proteinExistence type="predicted"/>
<keyword evidence="3 4" id="KW-0408">Iron</keyword>
<name>A0A6S6SRT3_9GAMM</name>